<keyword evidence="3" id="KW-0436">Ligase</keyword>
<evidence type="ECO:0000313" key="9">
    <source>
        <dbReference type="Proteomes" id="UP000051487"/>
    </source>
</evidence>
<dbReference type="InterPro" id="IPR001242">
    <property type="entry name" value="Condensation_dom"/>
</dbReference>
<dbReference type="InterPro" id="IPR023213">
    <property type="entry name" value="CAT-like_dom_sf"/>
</dbReference>
<proteinExistence type="inferred from homology"/>
<dbReference type="InterPro" id="IPR000873">
    <property type="entry name" value="AMP-dep_synth/lig_dom"/>
</dbReference>
<dbReference type="EMBL" id="BCLY01000004">
    <property type="protein sequence ID" value="GAQ03971.1"/>
    <property type="molecule type" value="Genomic_DNA"/>
</dbReference>
<dbReference type="InterPro" id="IPR042099">
    <property type="entry name" value="ANL_N_sf"/>
</dbReference>
<dbReference type="PROSITE" id="PS00012">
    <property type="entry name" value="PHOSPHOPANTETHEINE"/>
    <property type="match status" value="1"/>
</dbReference>
<dbReference type="FunFam" id="3.40.50.12780:FF:000012">
    <property type="entry name" value="Non-ribosomal peptide synthetase"/>
    <property type="match status" value="1"/>
</dbReference>
<accession>A0AAN4PDC5</accession>
<dbReference type="CDD" id="cd05918">
    <property type="entry name" value="A_NRPS_SidN3_like"/>
    <property type="match status" value="2"/>
</dbReference>
<dbReference type="Gene3D" id="3.30.559.10">
    <property type="entry name" value="Chloramphenicol acetyltransferase-like domain"/>
    <property type="match status" value="2"/>
</dbReference>
<evidence type="ECO:0000256" key="1">
    <source>
        <dbReference type="ARBA" id="ARBA00022450"/>
    </source>
</evidence>
<keyword evidence="5" id="KW-0843">Virulence</keyword>
<feature type="domain" description="Carrier" evidence="7">
    <location>
        <begin position="776"/>
        <end position="853"/>
    </location>
</feature>
<dbReference type="SUPFAM" id="SSF47336">
    <property type="entry name" value="ACP-like"/>
    <property type="match status" value="2"/>
</dbReference>
<keyword evidence="1" id="KW-0596">Phosphopantetheine</keyword>
<dbReference type="InterPro" id="IPR009081">
    <property type="entry name" value="PP-bd_ACP"/>
</dbReference>
<dbReference type="PROSITE" id="PS50075">
    <property type="entry name" value="CARRIER"/>
    <property type="match status" value="2"/>
</dbReference>
<dbReference type="GO" id="GO:0016874">
    <property type="term" value="F:ligase activity"/>
    <property type="evidence" value="ECO:0007669"/>
    <property type="project" value="UniProtKB-KW"/>
</dbReference>
<dbReference type="Gene3D" id="3.30.300.30">
    <property type="match status" value="2"/>
</dbReference>
<dbReference type="Gene3D" id="3.30.559.30">
    <property type="entry name" value="Nonribosomal peptide synthetase, condensation domain"/>
    <property type="match status" value="3"/>
</dbReference>
<dbReference type="FunFam" id="3.30.300.30:FF:000015">
    <property type="entry name" value="Nonribosomal peptide synthase SidD"/>
    <property type="match status" value="1"/>
</dbReference>
<dbReference type="InterPro" id="IPR045851">
    <property type="entry name" value="AMP-bd_C_sf"/>
</dbReference>
<comment type="caution">
    <text evidence="8">The sequence shown here is derived from an EMBL/GenBank/DDBJ whole genome shotgun (WGS) entry which is preliminary data.</text>
</comment>
<gene>
    <name evidence="8" type="ORF">ALT_1292</name>
</gene>
<comment type="similarity">
    <text evidence="6">Belongs to the NRP synthetase family.</text>
</comment>
<dbReference type="InterPro" id="IPR010071">
    <property type="entry name" value="AA_adenyl_dom"/>
</dbReference>
<dbReference type="GO" id="GO:0005737">
    <property type="term" value="C:cytoplasm"/>
    <property type="evidence" value="ECO:0007669"/>
    <property type="project" value="TreeGrafter"/>
</dbReference>
<dbReference type="Pfam" id="PF00501">
    <property type="entry name" value="AMP-binding"/>
    <property type="match status" value="2"/>
</dbReference>
<dbReference type="PANTHER" id="PTHR45527">
    <property type="entry name" value="NONRIBOSOMAL PEPTIDE SYNTHETASE"/>
    <property type="match status" value="1"/>
</dbReference>
<dbReference type="SMART" id="SM00823">
    <property type="entry name" value="PKS_PP"/>
    <property type="match status" value="2"/>
</dbReference>
<dbReference type="InterPro" id="IPR020806">
    <property type="entry name" value="PKS_PP-bd"/>
</dbReference>
<dbReference type="GO" id="GO:0031177">
    <property type="term" value="F:phosphopantetheine binding"/>
    <property type="evidence" value="ECO:0007669"/>
    <property type="project" value="InterPro"/>
</dbReference>
<keyword evidence="4" id="KW-0677">Repeat</keyword>
<evidence type="ECO:0000256" key="5">
    <source>
        <dbReference type="ARBA" id="ARBA00023026"/>
    </source>
</evidence>
<name>A0AAN4PDC5_ASPLE</name>
<dbReference type="Gene3D" id="3.40.50.12780">
    <property type="entry name" value="N-terminal domain of ligase-like"/>
    <property type="match status" value="2"/>
</dbReference>
<dbReference type="Pfam" id="PF00668">
    <property type="entry name" value="Condensation"/>
    <property type="match status" value="2"/>
</dbReference>
<dbReference type="Pfam" id="PF00550">
    <property type="entry name" value="PP-binding"/>
    <property type="match status" value="2"/>
</dbReference>
<evidence type="ECO:0000256" key="3">
    <source>
        <dbReference type="ARBA" id="ARBA00022598"/>
    </source>
</evidence>
<dbReference type="SUPFAM" id="SSF56801">
    <property type="entry name" value="Acetyl-CoA synthetase-like"/>
    <property type="match status" value="2"/>
</dbReference>
<dbReference type="InterPro" id="IPR020845">
    <property type="entry name" value="AMP-binding_CS"/>
</dbReference>
<dbReference type="InterPro" id="IPR006162">
    <property type="entry name" value="Ppantetheine_attach_site"/>
</dbReference>
<reference evidence="8 9" key="1">
    <citation type="submission" date="2015-11" db="EMBL/GenBank/DDBJ databases">
        <title>Aspergillus lentulus strain IFM 54703T.</title>
        <authorList>
            <person name="Kusuya Y."/>
            <person name="Sakai K."/>
            <person name="Kamei K."/>
            <person name="Takahashi H."/>
            <person name="Yaguchi T."/>
        </authorList>
    </citation>
    <scope>NUCLEOTIDE SEQUENCE [LARGE SCALE GENOMIC DNA]</scope>
    <source>
        <strain evidence="8 9">IFM 54703</strain>
    </source>
</reference>
<evidence type="ECO:0000313" key="8">
    <source>
        <dbReference type="EMBL" id="GAQ03971.1"/>
    </source>
</evidence>
<dbReference type="PROSITE" id="PS00455">
    <property type="entry name" value="AMP_BINDING"/>
    <property type="match status" value="2"/>
</dbReference>
<dbReference type="PANTHER" id="PTHR45527:SF1">
    <property type="entry name" value="FATTY ACID SYNTHASE"/>
    <property type="match status" value="1"/>
</dbReference>
<dbReference type="CDD" id="cd19542">
    <property type="entry name" value="CT_NRPS-like"/>
    <property type="match status" value="1"/>
</dbReference>
<dbReference type="GO" id="GO:0044550">
    <property type="term" value="P:secondary metabolite biosynthetic process"/>
    <property type="evidence" value="ECO:0007669"/>
    <property type="project" value="TreeGrafter"/>
</dbReference>
<dbReference type="GO" id="GO:0043041">
    <property type="term" value="P:amino acid activation for nonribosomal peptide biosynthetic process"/>
    <property type="evidence" value="ECO:0007669"/>
    <property type="project" value="TreeGrafter"/>
</dbReference>
<dbReference type="FunFam" id="3.40.50.980:FF:000001">
    <property type="entry name" value="Non-ribosomal peptide synthetase"/>
    <property type="match status" value="1"/>
</dbReference>
<evidence type="ECO:0000256" key="6">
    <source>
        <dbReference type="ARBA" id="ARBA00029454"/>
    </source>
</evidence>
<evidence type="ECO:0000256" key="2">
    <source>
        <dbReference type="ARBA" id="ARBA00022553"/>
    </source>
</evidence>
<keyword evidence="2" id="KW-0597">Phosphoprotein</keyword>
<organism evidence="8 9">
    <name type="scientific">Aspergillus lentulus</name>
    <dbReference type="NCBI Taxonomy" id="293939"/>
    <lineage>
        <taxon>Eukaryota</taxon>
        <taxon>Fungi</taxon>
        <taxon>Dikarya</taxon>
        <taxon>Ascomycota</taxon>
        <taxon>Pezizomycotina</taxon>
        <taxon>Eurotiomycetes</taxon>
        <taxon>Eurotiomycetidae</taxon>
        <taxon>Eurotiales</taxon>
        <taxon>Aspergillaceae</taxon>
        <taxon>Aspergillus</taxon>
        <taxon>Aspergillus subgen. Fumigati</taxon>
    </lineage>
</organism>
<protein>
    <submittedName>
        <fullName evidence="8">Nonribosomal peptide synthetase 7</fullName>
    </submittedName>
</protein>
<dbReference type="SUPFAM" id="SSF52777">
    <property type="entry name" value="CoA-dependent acyltransferases"/>
    <property type="match status" value="5"/>
</dbReference>
<evidence type="ECO:0000259" key="7">
    <source>
        <dbReference type="PROSITE" id="PS50075"/>
    </source>
</evidence>
<dbReference type="CDD" id="cd19545">
    <property type="entry name" value="FUM14_C_NRPS-like"/>
    <property type="match status" value="1"/>
</dbReference>
<dbReference type="InterPro" id="IPR036736">
    <property type="entry name" value="ACP-like_sf"/>
</dbReference>
<dbReference type="NCBIfam" id="TIGR01733">
    <property type="entry name" value="AA-adenyl-dom"/>
    <property type="match status" value="1"/>
</dbReference>
<dbReference type="Proteomes" id="UP000051487">
    <property type="component" value="Unassembled WGS sequence"/>
</dbReference>
<feature type="domain" description="Carrier" evidence="7">
    <location>
        <begin position="1826"/>
        <end position="1902"/>
    </location>
</feature>
<evidence type="ECO:0000256" key="4">
    <source>
        <dbReference type="ARBA" id="ARBA00022737"/>
    </source>
</evidence>
<dbReference type="Gene3D" id="1.10.1200.10">
    <property type="entry name" value="ACP-like"/>
    <property type="match status" value="2"/>
</dbReference>
<sequence>MAPYIDSQDDSPLSVDTFSHVQPTKDANVAYQYWKELLRSVGSQSRLACLPLDHQWPRAETTVLTSDGLLEAAMTFGRTHNIALEDLIYAVWAIVSARQTVSAQSTVMFTVGGRNQPSAKQDTTENGGAEQDYPLVLSVPVDVDILSWVRHVGTAAATASALSYIGYDRIMQTASGIRPQVKLSVTFEDDNHDTMTPDDDFPLVFNVIASAGLKLSMRHNATVPRGDVRALLDRFAVTLQRVTENHDAKVSSVDIMPPAERQLLLDYGKAPLKPKNGMVHSLVEEQAKVRPDAAAVQFETEQPLTYSALSKRSSQLARQIRQYGAKYIAVHLRMSADFIVALLAILKSGAAYVILDPDSPVARKSFILEDLQPGLVLVDHSTAGELDKEVQISDLLSQSSSHDTGDLLHVQDPSSVAYVIYTSGSTGKPKPVLLDHQAAFNGLLAFPPVAGLRQLLFFNPAFSAAQRSIWATLSVGGCLCLASKENLTIHTAKMINTMNVNSVDMTSSTAALILPDDVPSLRRMVLGGEMVNPTVIQTWEHRVELLSSYGLSECTQLNWRHRLQSNVSSRMIGQPYDTTTSYVLIPGTTELAPLLVPGELCLGGAQLARGYLHHPEETTTRFIRNPFGKGRLYRTGDMAVRHADGLVELVGRIDFQVKINGHRVDPGEPNSIIQANEEVEDSAVVPASVNNRAVLVAAVVSCPDIDWEALVGKLRLLLAAKLPLYMVPQFWVSMPALPVNANGKVDMVAIRKTVEALGESGQLLPERSHLGCTEEGNLTENEKVVRSLWARILSLPESEISLGDSFIALGGTSLEAIQVVSQLQVVHGLSLRVEDILLGETLSQVAAAVQPQLAEEKADNDTASSALFQVAASIESLGIGISEIEDAFPVTPFQEAAIANTMMGGTSYMYSRSYSFEGYSEDDVKAAFETLMKSDGWLRTTFVPNGTTFLQVVKKMAELPWDTSDMDVTEYMQKRTSMAMHPGGLWWNAAALPNNVLVITAHHALFDFWSNEFLTQDLTSVLQGTPRIQRRGFRPYVEYLQQHDVVAMQKFWQEYLDGAVPSRLGSQAAPENTVTAEVHCDLKSTASQRRVTPGVLLYAAWAVVLGLVNSTEDVVMGVTFSGRDAPVAGVLQMSGPTLMVAPLRVKVKSTTPLDAHLENVQSNLWAVARNAPYGLRKVLKASGQPKDLFDTMANFLIKINTPTPPGGLRQLPESNLGTVEYTKLELRNESLDRVTLTSTLEPGYAQALADTLATVLDTASDAPLTRLGEFKLVQPVSRLMERVDDPVGNVPVSEGQTIKVEDPAESPDAELAHSALQRIAASHPSWTAVEDIAGARITYAGLTIKMNQLAGLLRERGLELEQIVPIMLEKSINTIVAMFGILVAGGAFLPLGPENPRERNLGILEDSGAKLVITDQVNAEFFEGTSYEVIIIDAVAWDTIPLQRQVVPGLNPNSLAYVIYTSGSTGKPKGTLIPHSAIVAALEGILYATTQDNSRRIMWSLNYTFDGSFYPLFPTLATGRTLCVAPQHVIVGNLAEVITKMRVDQINLTPTMASLLHPDDVPTLEILATGGEPVTHNMLNVWAPRIKVYTSYGPTEATICVTTRQVTPDMNIRNVGRPFPNTTALILDPDTTEELPSGSVGELCIAGPQLARGYLNRPEATNKAFQGTSNQRFYRTGDLARLLPNGEIELFGRKDDQVKINGHRMELGEIESVIRQANVFSQCAVIAATVLKKKQLVAFCSTSVQTPGEATGEDLLLPPTQLPEVDQIKAQLTTLPQYMVPTIWLPVSKLPSLTSGKIDRKRLTALVEGMADSVLKGYLPHSETSEINSEAERELQSLWSALFDTPAEDIHANSTFHALGGDSISALNLGSMLRRRGYKIQINDILSSSTLREQAALMVKEQSNGDSSAAENVQQLVYQPLQAVYERLVELGVSRNDVEDIYPCSPGQIEFFTQGEKPDRFWQLMAVRTLPYDLDFDRWIYLTTQLTKNNQILRALYLQTDTQDPQTLLQVVLKHPILNLAYRSYRTEEEKQSILEAEWQRPFDPAKPFVRYTLLENTQGTRDLVINLHHSSYDGTLLHIFDDQFQALNQNQPIQQPTSFKDFITHFLRTPKQPQLDYWTRLLQNHCFDFPAAVTEPKLSNTEVAKIDASLGINDLASSTGVTAPIVFQTAYSLLLAHLSGARDVIYDNLVTGRNVALDNPQLINGNCANFLPYHSHVMEDMPIETLLRTTQADFWASTENGLVSLGEIYEALGRDRSTAAAKCLFCFQPFEPVTSQQDPMRWVVMKMSKNRMTFNYAIQMEVVKAAAKGEYIVRFGYDERALSSDEARTALAWYTRCLDGMVKRKVVGELKV</sequence>